<feature type="signal peptide" evidence="2">
    <location>
        <begin position="1"/>
        <end position="19"/>
    </location>
</feature>
<protein>
    <recommendedName>
        <fullName evidence="5">Bowman-Birk serine protease inhibitors family domain-containing protein</fullName>
    </recommendedName>
</protein>
<comment type="caution">
    <text evidence="3">The sequence shown here is derived from an EMBL/GenBank/DDBJ whole genome shotgun (WGS) entry which is preliminary data.</text>
</comment>
<proteinExistence type="predicted"/>
<sequence>MKILIVLAVFGAVLVLSDARKTPKIDFSGSTPPPAADAAAPNKRTSKAGPDSAKTTASPTSASSPDSMPCDPVPCTPPCRMNNDNKPCPKCECGANNGAPNSNCQPPCRPVMVRGVRRCDCRGN</sequence>
<name>A0A8X6IND8_TRICU</name>
<accession>A0A8X6IND8</accession>
<feature type="chain" id="PRO_5036461478" description="Bowman-Birk serine protease inhibitors family domain-containing protein" evidence="2">
    <location>
        <begin position="20"/>
        <end position="124"/>
    </location>
</feature>
<keyword evidence="4" id="KW-1185">Reference proteome</keyword>
<evidence type="ECO:0000256" key="1">
    <source>
        <dbReference type="SAM" id="MobiDB-lite"/>
    </source>
</evidence>
<reference evidence="3" key="1">
    <citation type="submission" date="2020-07" db="EMBL/GenBank/DDBJ databases">
        <title>Multicomponent nature underlies the extraordinary mechanical properties of spider dragline silk.</title>
        <authorList>
            <person name="Kono N."/>
            <person name="Nakamura H."/>
            <person name="Mori M."/>
            <person name="Yoshida Y."/>
            <person name="Ohtoshi R."/>
            <person name="Malay A.D."/>
            <person name="Moran D.A.P."/>
            <person name="Tomita M."/>
            <person name="Numata K."/>
            <person name="Arakawa K."/>
        </authorList>
    </citation>
    <scope>NUCLEOTIDE SEQUENCE</scope>
</reference>
<evidence type="ECO:0000313" key="3">
    <source>
        <dbReference type="EMBL" id="GFR08040.1"/>
    </source>
</evidence>
<dbReference type="EMBL" id="BMAO01016370">
    <property type="protein sequence ID" value="GFR08040.1"/>
    <property type="molecule type" value="Genomic_DNA"/>
</dbReference>
<gene>
    <name evidence="3" type="ORF">TNCT_667471</name>
</gene>
<dbReference type="Proteomes" id="UP000887116">
    <property type="component" value="Unassembled WGS sequence"/>
</dbReference>
<feature type="region of interest" description="Disordered" evidence="1">
    <location>
        <begin position="22"/>
        <end position="69"/>
    </location>
</feature>
<organism evidence="3 4">
    <name type="scientific">Trichonephila clavata</name>
    <name type="common">Joro spider</name>
    <name type="synonym">Nephila clavata</name>
    <dbReference type="NCBI Taxonomy" id="2740835"/>
    <lineage>
        <taxon>Eukaryota</taxon>
        <taxon>Metazoa</taxon>
        <taxon>Ecdysozoa</taxon>
        <taxon>Arthropoda</taxon>
        <taxon>Chelicerata</taxon>
        <taxon>Arachnida</taxon>
        <taxon>Araneae</taxon>
        <taxon>Araneomorphae</taxon>
        <taxon>Entelegynae</taxon>
        <taxon>Araneoidea</taxon>
        <taxon>Nephilidae</taxon>
        <taxon>Trichonephila</taxon>
    </lineage>
</organism>
<dbReference type="OrthoDB" id="10610573at2759"/>
<evidence type="ECO:0000313" key="4">
    <source>
        <dbReference type="Proteomes" id="UP000887116"/>
    </source>
</evidence>
<evidence type="ECO:0000256" key="2">
    <source>
        <dbReference type="SAM" id="SignalP"/>
    </source>
</evidence>
<evidence type="ECO:0008006" key="5">
    <source>
        <dbReference type="Google" id="ProtNLM"/>
    </source>
</evidence>
<feature type="compositionally biased region" description="Low complexity" evidence="1">
    <location>
        <begin position="50"/>
        <end position="67"/>
    </location>
</feature>
<dbReference type="AlphaFoldDB" id="A0A8X6IND8"/>
<keyword evidence="2" id="KW-0732">Signal</keyword>